<dbReference type="SUPFAM" id="SSF49309">
    <property type="entry name" value="Transglutaminase, two C-terminal domains"/>
    <property type="match status" value="1"/>
</dbReference>
<dbReference type="STRING" id="35622.SAMN04489764_3840"/>
<proteinExistence type="inferred from homology"/>
<dbReference type="Gene3D" id="3.30.1120.10">
    <property type="match status" value="1"/>
</dbReference>
<dbReference type="Gene3D" id="3.40.720.10">
    <property type="entry name" value="Alkaline Phosphatase, subunit A"/>
    <property type="match status" value="1"/>
</dbReference>
<dbReference type="InterPro" id="IPR000917">
    <property type="entry name" value="Sulfatase_N"/>
</dbReference>
<dbReference type="GO" id="GO:0005975">
    <property type="term" value="P:carbohydrate metabolic process"/>
    <property type="evidence" value="ECO:0007669"/>
    <property type="project" value="UniProtKB-ARBA"/>
</dbReference>
<evidence type="ECO:0000256" key="3">
    <source>
        <dbReference type="ARBA" id="ARBA00022801"/>
    </source>
</evidence>
<evidence type="ECO:0000259" key="6">
    <source>
        <dbReference type="Pfam" id="PF10633"/>
    </source>
</evidence>
<dbReference type="InterPro" id="IPR018905">
    <property type="entry name" value="A-galactase_NEW3"/>
</dbReference>
<sequence length="570" mass="62292">MDVSPSRRAFLAGAGGLLTTGLVGTGGAAAAEASSTRLPDQPNFVVIVADDLGWGEVGCYGQKKIKTPNLDRLADEGIRFTNAYSGAPLCAPSRAALLTGLHNGHSTVRENPEGGPQGSLVSADLTFGELLEMAGYRTACIGKWGFGPEVPGQPSFPRKRGFDEFFGYIGHRHAHDYWPDYLWDGNRKVHLGGRFYAPNLFLDRAKRFIRSSAKAGSPFLLYFPTNLPHAPSDVPGDAGRYKNKPWTRANRRHAAQVTLLDDQVAQLVETLRAAGVAHNTIVLFTSDNGPHREKGVTPWLFDSNGPLRADKRDLYEGGIRVPLIVWSPALPRSGAVVDEPVAGWDLLPTLADLAGVPIPDRLDGRSFRGLLTGSPYTPHDYLFWNRPRKGQAIRRGEWKAIRFAPGIAGAGPEGRFELYNLASDLGERDNVAADHPDLVAELDALMDSSVGFDPRVPYGLRVKTDRRVVFGTPHEVTVTLINGSKEPWRDVRLRLDAPPGWRVRGTTRHGELQPGDRLSVTFHVTPPRGGRPRSEKLQARAVFSARGRTVRFRKRRSVVTALTGPADAEA</sequence>
<evidence type="ECO:0000256" key="1">
    <source>
        <dbReference type="ARBA" id="ARBA00008779"/>
    </source>
</evidence>
<accession>A0A1H1GUU6</accession>
<dbReference type="InterPro" id="IPR036238">
    <property type="entry name" value="Transglutaminase_C_sf"/>
</dbReference>
<dbReference type="AlphaFoldDB" id="A0A1H1GUU6"/>
<dbReference type="RefSeq" id="WP_093260689.1">
    <property type="nucleotide sequence ID" value="NZ_FNKK01000002.1"/>
</dbReference>
<name>A0A1H1GUU6_9ACTN</name>
<dbReference type="PANTHER" id="PTHR42693">
    <property type="entry name" value="ARYLSULFATASE FAMILY MEMBER"/>
    <property type="match status" value="1"/>
</dbReference>
<evidence type="ECO:0000256" key="4">
    <source>
        <dbReference type="ARBA" id="ARBA00022837"/>
    </source>
</evidence>
<dbReference type="InterPro" id="IPR013783">
    <property type="entry name" value="Ig-like_fold"/>
</dbReference>
<evidence type="ECO:0000256" key="2">
    <source>
        <dbReference type="ARBA" id="ARBA00022723"/>
    </source>
</evidence>
<dbReference type="InterPro" id="IPR017850">
    <property type="entry name" value="Alkaline_phosphatase_core_sf"/>
</dbReference>
<protein>
    <submittedName>
        <fullName evidence="7">Arylsulfatase A</fullName>
    </submittedName>
</protein>
<keyword evidence="4" id="KW-0106">Calcium</keyword>
<reference evidence="7 8" key="1">
    <citation type="submission" date="2016-10" db="EMBL/GenBank/DDBJ databases">
        <authorList>
            <person name="de Groot N.N."/>
        </authorList>
    </citation>
    <scope>NUCLEOTIDE SEQUENCE [LARGE SCALE GENOMIC DNA]</scope>
    <source>
        <strain evidence="7 8">DSM 43794</strain>
    </source>
</reference>
<dbReference type="OrthoDB" id="9777306at2"/>
<dbReference type="EMBL" id="FNKK01000002">
    <property type="protein sequence ID" value="SDR16974.1"/>
    <property type="molecule type" value="Genomic_DNA"/>
</dbReference>
<feature type="domain" description="Alpha-galactosidase NEW3" evidence="6">
    <location>
        <begin position="471"/>
        <end position="541"/>
    </location>
</feature>
<dbReference type="GO" id="GO:0046872">
    <property type="term" value="F:metal ion binding"/>
    <property type="evidence" value="ECO:0007669"/>
    <property type="project" value="UniProtKB-KW"/>
</dbReference>
<dbReference type="GO" id="GO:0004065">
    <property type="term" value="F:arylsulfatase activity"/>
    <property type="evidence" value="ECO:0007669"/>
    <property type="project" value="TreeGrafter"/>
</dbReference>
<dbReference type="PROSITE" id="PS51318">
    <property type="entry name" value="TAT"/>
    <property type="match status" value="1"/>
</dbReference>
<dbReference type="CDD" id="cd16145">
    <property type="entry name" value="ARS_like"/>
    <property type="match status" value="1"/>
</dbReference>
<keyword evidence="3" id="KW-0378">Hydrolase</keyword>
<dbReference type="GO" id="GO:0003810">
    <property type="term" value="F:protein-glutamine gamma-glutamyltransferase activity"/>
    <property type="evidence" value="ECO:0007669"/>
    <property type="project" value="InterPro"/>
</dbReference>
<dbReference type="Pfam" id="PF00884">
    <property type="entry name" value="Sulfatase"/>
    <property type="match status" value="1"/>
</dbReference>
<dbReference type="PANTHER" id="PTHR42693:SF53">
    <property type="entry name" value="ENDO-4-O-SULFATASE"/>
    <property type="match status" value="1"/>
</dbReference>
<evidence type="ECO:0000313" key="8">
    <source>
        <dbReference type="Proteomes" id="UP000217103"/>
    </source>
</evidence>
<dbReference type="InterPro" id="IPR050738">
    <property type="entry name" value="Sulfatase"/>
</dbReference>
<evidence type="ECO:0000313" key="7">
    <source>
        <dbReference type="EMBL" id="SDR16974.1"/>
    </source>
</evidence>
<gene>
    <name evidence="7" type="ORF">SAMN04489764_3840</name>
</gene>
<dbReference type="InterPro" id="IPR024607">
    <property type="entry name" value="Sulfatase_CS"/>
</dbReference>
<feature type="domain" description="Sulfatase N-terminal" evidence="5">
    <location>
        <begin position="42"/>
        <end position="356"/>
    </location>
</feature>
<dbReference type="PROSITE" id="PS00523">
    <property type="entry name" value="SULFATASE_1"/>
    <property type="match status" value="1"/>
</dbReference>
<dbReference type="Proteomes" id="UP000217103">
    <property type="component" value="Unassembled WGS sequence"/>
</dbReference>
<comment type="similarity">
    <text evidence="1">Belongs to the sulfatase family.</text>
</comment>
<organism evidence="7 8">
    <name type="scientific">Thermostaphylospora chromogena</name>
    <dbReference type="NCBI Taxonomy" id="35622"/>
    <lineage>
        <taxon>Bacteria</taxon>
        <taxon>Bacillati</taxon>
        <taxon>Actinomycetota</taxon>
        <taxon>Actinomycetes</taxon>
        <taxon>Streptosporangiales</taxon>
        <taxon>Thermomonosporaceae</taxon>
        <taxon>Thermostaphylospora</taxon>
    </lineage>
</organism>
<dbReference type="SUPFAM" id="SSF53649">
    <property type="entry name" value="Alkaline phosphatase-like"/>
    <property type="match status" value="1"/>
</dbReference>
<dbReference type="Gene3D" id="2.60.40.10">
    <property type="entry name" value="Immunoglobulins"/>
    <property type="match status" value="1"/>
</dbReference>
<evidence type="ECO:0000259" key="5">
    <source>
        <dbReference type="Pfam" id="PF00884"/>
    </source>
</evidence>
<keyword evidence="8" id="KW-1185">Reference proteome</keyword>
<keyword evidence="2" id="KW-0479">Metal-binding</keyword>
<dbReference type="Pfam" id="PF10633">
    <property type="entry name" value="NPCBM_assoc"/>
    <property type="match status" value="1"/>
</dbReference>
<dbReference type="InterPro" id="IPR006311">
    <property type="entry name" value="TAT_signal"/>
</dbReference>